<dbReference type="InParanoid" id="A0A1B7MJE6"/>
<dbReference type="Proteomes" id="UP000092154">
    <property type="component" value="Unassembled WGS sequence"/>
</dbReference>
<evidence type="ECO:0000313" key="2">
    <source>
        <dbReference type="Proteomes" id="UP000092154"/>
    </source>
</evidence>
<accession>A0A1B7MJE6</accession>
<dbReference type="EMBL" id="KV448932">
    <property type="protein sequence ID" value="OAX32725.1"/>
    <property type="molecule type" value="Genomic_DNA"/>
</dbReference>
<protein>
    <submittedName>
        <fullName evidence="1">Uncharacterized protein</fullName>
    </submittedName>
</protein>
<name>A0A1B7MJE6_9AGAM</name>
<evidence type="ECO:0000313" key="1">
    <source>
        <dbReference type="EMBL" id="OAX32725.1"/>
    </source>
</evidence>
<dbReference type="AlphaFoldDB" id="A0A1B7MJE6"/>
<reference evidence="1 2" key="1">
    <citation type="submission" date="2016-06" db="EMBL/GenBank/DDBJ databases">
        <title>Comparative genomics of the ectomycorrhizal sister species Rhizopogon vinicolor and Rhizopogon vesiculosus (Basidiomycota: Boletales) reveals a divergence of the mating type B locus.</title>
        <authorList>
            <consortium name="DOE Joint Genome Institute"/>
            <person name="Mujic A.B."/>
            <person name="Kuo A."/>
            <person name="Tritt A."/>
            <person name="Lipzen A."/>
            <person name="Chen C."/>
            <person name="Johnson J."/>
            <person name="Sharma A."/>
            <person name="Barry K."/>
            <person name="Grigoriev I.V."/>
            <person name="Spatafora J.W."/>
        </authorList>
    </citation>
    <scope>NUCLEOTIDE SEQUENCE [LARGE SCALE GENOMIC DNA]</scope>
    <source>
        <strain evidence="1 2">AM-OR11-026</strain>
    </source>
</reference>
<keyword evidence="2" id="KW-1185">Reference proteome</keyword>
<sequence>MVQDVLLQRASKVLFPLKESHCAFYLGTSSSSSSPQGFAFAVNLTNVRFRGTNSRPLYSLLIHFILRRRT</sequence>
<proteinExistence type="predicted"/>
<gene>
    <name evidence="1" type="ORF">K503DRAFT_586599</name>
</gene>
<organism evidence="1 2">
    <name type="scientific">Rhizopogon vinicolor AM-OR11-026</name>
    <dbReference type="NCBI Taxonomy" id="1314800"/>
    <lineage>
        <taxon>Eukaryota</taxon>
        <taxon>Fungi</taxon>
        <taxon>Dikarya</taxon>
        <taxon>Basidiomycota</taxon>
        <taxon>Agaricomycotina</taxon>
        <taxon>Agaricomycetes</taxon>
        <taxon>Agaricomycetidae</taxon>
        <taxon>Boletales</taxon>
        <taxon>Suillineae</taxon>
        <taxon>Rhizopogonaceae</taxon>
        <taxon>Rhizopogon</taxon>
    </lineage>
</organism>